<evidence type="ECO:0000256" key="1">
    <source>
        <dbReference type="ARBA" id="ARBA00009034"/>
    </source>
</evidence>
<comment type="subcellular location">
    <subcellularLocation>
        <location evidence="2">Secreted</location>
    </subcellularLocation>
</comment>
<feature type="signal peptide" evidence="3">
    <location>
        <begin position="1"/>
        <end position="22"/>
    </location>
</feature>
<dbReference type="AlphaFoldDB" id="A0AA85J0E9"/>
<dbReference type="GO" id="GO:0005576">
    <property type="term" value="C:extracellular region"/>
    <property type="evidence" value="ECO:0007669"/>
    <property type="project" value="UniProtKB-SubCell"/>
</dbReference>
<evidence type="ECO:0000256" key="3">
    <source>
        <dbReference type="SAM" id="SignalP"/>
    </source>
</evidence>
<proteinExistence type="inferred from homology"/>
<reference evidence="5" key="1">
    <citation type="submission" date="2022-06" db="EMBL/GenBank/DDBJ databases">
        <authorList>
            <person name="Berger JAMES D."/>
            <person name="Berger JAMES D."/>
        </authorList>
    </citation>
    <scope>NUCLEOTIDE SEQUENCE [LARGE SCALE GENOMIC DNA]</scope>
</reference>
<evidence type="ECO:0000256" key="2">
    <source>
        <dbReference type="RuleBase" id="RU000406"/>
    </source>
</evidence>
<dbReference type="InterPro" id="IPR016179">
    <property type="entry name" value="Insulin-like"/>
</dbReference>
<organism evidence="5 6">
    <name type="scientific">Trichobilharzia regenti</name>
    <name type="common">Nasal bird schistosome</name>
    <dbReference type="NCBI Taxonomy" id="157069"/>
    <lineage>
        <taxon>Eukaryota</taxon>
        <taxon>Metazoa</taxon>
        <taxon>Spiralia</taxon>
        <taxon>Lophotrochozoa</taxon>
        <taxon>Platyhelminthes</taxon>
        <taxon>Trematoda</taxon>
        <taxon>Digenea</taxon>
        <taxon>Strigeidida</taxon>
        <taxon>Schistosomatoidea</taxon>
        <taxon>Schistosomatidae</taxon>
        <taxon>Trichobilharzia</taxon>
    </lineage>
</organism>
<evidence type="ECO:0000259" key="4">
    <source>
        <dbReference type="SMART" id="SM00078"/>
    </source>
</evidence>
<dbReference type="Gene3D" id="1.10.100.10">
    <property type="entry name" value="Insulin-like"/>
    <property type="match status" value="1"/>
</dbReference>
<evidence type="ECO:0000313" key="5">
    <source>
        <dbReference type="Proteomes" id="UP000050795"/>
    </source>
</evidence>
<reference evidence="6" key="2">
    <citation type="submission" date="2023-11" db="UniProtKB">
        <authorList>
            <consortium name="WormBaseParasite"/>
        </authorList>
    </citation>
    <scope>IDENTIFICATION</scope>
</reference>
<keyword evidence="3" id="KW-0732">Signal</keyword>
<comment type="similarity">
    <text evidence="1 2">Belongs to the insulin family.</text>
</comment>
<feature type="domain" description="Insulin-like" evidence="4">
    <location>
        <begin position="48"/>
        <end position="128"/>
    </location>
</feature>
<dbReference type="InterPro" id="IPR036438">
    <property type="entry name" value="Insulin-like_sf"/>
</dbReference>
<feature type="chain" id="PRO_5041670822" description="Insulin-like domain-containing protein" evidence="3">
    <location>
        <begin position="23"/>
        <end position="131"/>
    </location>
</feature>
<sequence length="131" mass="15581">MITHFWTILFYTFVYLFSIKNAVQVEFGYATRMLPEFGGGFPIQERSIRMCGDDFLQNLKRVCAMRGIYTPITRQRRSSEKVYEIERLLHRNKRFDDLCTLYAIYEPDQVVTQCCCIGCTRKYLEQFCNPN</sequence>
<dbReference type="PROSITE" id="PS00262">
    <property type="entry name" value="INSULIN"/>
    <property type="match status" value="1"/>
</dbReference>
<dbReference type="SUPFAM" id="SSF56994">
    <property type="entry name" value="Insulin-like"/>
    <property type="match status" value="1"/>
</dbReference>
<dbReference type="WBParaSite" id="TREG1_124490.1">
    <property type="protein sequence ID" value="TREG1_124490.1"/>
    <property type="gene ID" value="TREG1_124490"/>
</dbReference>
<dbReference type="Pfam" id="PF00049">
    <property type="entry name" value="Insulin"/>
    <property type="match status" value="1"/>
</dbReference>
<protein>
    <recommendedName>
        <fullName evidence="4">Insulin-like domain-containing protein</fullName>
    </recommendedName>
</protein>
<evidence type="ECO:0000313" key="6">
    <source>
        <dbReference type="WBParaSite" id="TREG1_124490.1"/>
    </source>
</evidence>
<dbReference type="GO" id="GO:0005179">
    <property type="term" value="F:hormone activity"/>
    <property type="evidence" value="ECO:0007669"/>
    <property type="project" value="InterPro"/>
</dbReference>
<dbReference type="InterPro" id="IPR022353">
    <property type="entry name" value="Insulin_CS"/>
</dbReference>
<keyword evidence="2" id="KW-0964">Secreted</keyword>
<accession>A0AA85J0E9</accession>
<name>A0AA85J0E9_TRIRE</name>
<keyword evidence="5" id="KW-1185">Reference proteome</keyword>
<dbReference type="SMART" id="SM00078">
    <property type="entry name" value="IlGF"/>
    <property type="match status" value="1"/>
</dbReference>
<dbReference type="Proteomes" id="UP000050795">
    <property type="component" value="Unassembled WGS sequence"/>
</dbReference>